<feature type="domain" description="Heterokaryon incompatibility" evidence="2">
    <location>
        <begin position="21"/>
        <end position="105"/>
    </location>
</feature>
<feature type="compositionally biased region" description="Polar residues" evidence="1">
    <location>
        <begin position="467"/>
        <end position="482"/>
    </location>
</feature>
<evidence type="ECO:0000313" key="5">
    <source>
        <dbReference type="Proteomes" id="UP000829685"/>
    </source>
</evidence>
<gene>
    <name evidence="4" type="ORF">JX265_012856</name>
</gene>
<evidence type="ECO:0000259" key="3">
    <source>
        <dbReference type="Pfam" id="PF26640"/>
    </source>
</evidence>
<feature type="region of interest" description="Disordered" evidence="1">
    <location>
        <begin position="467"/>
        <end position="501"/>
    </location>
</feature>
<evidence type="ECO:0000256" key="1">
    <source>
        <dbReference type="SAM" id="MobiDB-lite"/>
    </source>
</evidence>
<dbReference type="AlphaFoldDB" id="A0A9P9W9K6"/>
<reference evidence="4" key="1">
    <citation type="submission" date="2021-03" db="EMBL/GenBank/DDBJ databases">
        <title>Revisited historic fungal species revealed as producer of novel bioactive compounds through whole genome sequencing and comparative genomics.</title>
        <authorList>
            <person name="Vignolle G.A."/>
            <person name="Hochenegger N."/>
            <person name="Mach R.L."/>
            <person name="Mach-Aigner A.R."/>
            <person name="Javad Rahimi M."/>
            <person name="Salim K.A."/>
            <person name="Chan C.M."/>
            <person name="Lim L.B.L."/>
            <person name="Cai F."/>
            <person name="Druzhinina I.S."/>
            <person name="U'Ren J.M."/>
            <person name="Derntl C."/>
        </authorList>
    </citation>
    <scope>NUCLEOTIDE SEQUENCE</scope>
    <source>
        <strain evidence="4">TUCIM 5799</strain>
    </source>
</reference>
<evidence type="ECO:0000259" key="2">
    <source>
        <dbReference type="Pfam" id="PF06985"/>
    </source>
</evidence>
<feature type="domain" description="DUF8212" evidence="3">
    <location>
        <begin position="226"/>
        <end position="250"/>
    </location>
</feature>
<dbReference type="Pfam" id="PF26640">
    <property type="entry name" value="DUF8212"/>
    <property type="match status" value="1"/>
</dbReference>
<feature type="compositionally biased region" description="Basic residues" evidence="1">
    <location>
        <begin position="810"/>
        <end position="829"/>
    </location>
</feature>
<dbReference type="Pfam" id="PF06985">
    <property type="entry name" value="HET"/>
    <property type="match status" value="1"/>
</dbReference>
<name>A0A9P9W9K6_9PEZI</name>
<dbReference type="InterPro" id="IPR010730">
    <property type="entry name" value="HET"/>
</dbReference>
<evidence type="ECO:0000313" key="4">
    <source>
        <dbReference type="EMBL" id="KAI1852967.1"/>
    </source>
</evidence>
<sequence>MRLINVATMEMEEFLGDCPPYTILSHTWGGRETSYEDFRLADNSLRRSFSKVQNVSRIAEEHGLSYCWIDTCCIDKSSAAEVVEAINSMYQMYERSASCCVYLADLSPGLSLYDEQSITSALSKCKWFTRSWTLQELIAPCRVLFYDSSWNFVGERGFMPFLRSLGVITNIPVPLLAGDAQLHQVSVGDKMSWAAGRKATRVEDIAYSLLGLFDVCMPLFYGEGSKAFTRLQEEILKHTTDTSILAWTSHRPTTFRGILAESPDEFLGFKSSQIPRGPYIGDYEMRFTNRGLRFDGCFVLRMGGEEAIMELTTSSDTPFEERVGIWLRRIGGTFVRSRPQTLAILTGAHGTPEALYASIGGAGLAALLSRFTTQTDSNIQSDQERNSHLTAQYQRSCLGLCQTRSPDGYTQHSPETTQNTGHEDGRTQTARPQTQALTSIRVIKSISNSRWDEVSCLSQRTTIIDSENQSSYSGSQDDALQSTDHHTGMDDVDNEARLPPGHPFLRVRQELVMSALNSFRNWADNRPVAHHLDTGANHEALCGDGGTHPPNLEGKDAATSASSTAFQGSLLEPGSQNLFSCPYYKSNNIRYTDCLKTSELRTIHDVVQHLWLRHKQSPYCPVCFTTFEHMAARDQHIIARNCSPKSPVQIEGISNNQKWQIDSVMFQNKSQRNQWHDVWQFLFPKNPCPRSIYNDDEMEVAITKIRTYWRSHGRQIVGTFLAAKGLLNWEMENEEQDLSAIHSIVLFDLMDAQLSSDSNFVSANTLSHRVKTWPGASPEDDRATFIRSDKRKTITDGSMLPERYADNKRQRSISRPRGRPLKTLRRKAH</sequence>
<feature type="compositionally biased region" description="Polar residues" evidence="1">
    <location>
        <begin position="404"/>
        <end position="420"/>
    </location>
</feature>
<dbReference type="PANTHER" id="PTHR10622">
    <property type="entry name" value="HET DOMAIN-CONTAINING PROTEIN"/>
    <property type="match status" value="1"/>
</dbReference>
<dbReference type="EMBL" id="JAFIMR010000059">
    <property type="protein sequence ID" value="KAI1852967.1"/>
    <property type="molecule type" value="Genomic_DNA"/>
</dbReference>
<feature type="region of interest" description="Disordered" evidence="1">
    <location>
        <begin position="404"/>
        <end position="435"/>
    </location>
</feature>
<dbReference type="InterPro" id="IPR058525">
    <property type="entry name" value="DUF8212"/>
</dbReference>
<evidence type="ECO:0008006" key="6">
    <source>
        <dbReference type="Google" id="ProtNLM"/>
    </source>
</evidence>
<protein>
    <recommendedName>
        <fullName evidence="6">Vegetative incompatibility protein HET-E-1</fullName>
    </recommendedName>
</protein>
<keyword evidence="5" id="KW-1185">Reference proteome</keyword>
<accession>A0A9P9W9K6</accession>
<dbReference type="PANTHER" id="PTHR10622:SF12">
    <property type="entry name" value="HET DOMAIN-CONTAINING PROTEIN"/>
    <property type="match status" value="1"/>
</dbReference>
<dbReference type="OrthoDB" id="5241264at2759"/>
<feature type="region of interest" description="Disordered" evidence="1">
    <location>
        <begin position="795"/>
        <end position="829"/>
    </location>
</feature>
<organism evidence="4 5">
    <name type="scientific">Neoarthrinium moseri</name>
    <dbReference type="NCBI Taxonomy" id="1658444"/>
    <lineage>
        <taxon>Eukaryota</taxon>
        <taxon>Fungi</taxon>
        <taxon>Dikarya</taxon>
        <taxon>Ascomycota</taxon>
        <taxon>Pezizomycotina</taxon>
        <taxon>Sordariomycetes</taxon>
        <taxon>Xylariomycetidae</taxon>
        <taxon>Amphisphaeriales</taxon>
        <taxon>Apiosporaceae</taxon>
        <taxon>Neoarthrinium</taxon>
    </lineage>
</organism>
<dbReference type="Proteomes" id="UP000829685">
    <property type="component" value="Unassembled WGS sequence"/>
</dbReference>
<proteinExistence type="predicted"/>
<comment type="caution">
    <text evidence="4">The sequence shown here is derived from an EMBL/GenBank/DDBJ whole genome shotgun (WGS) entry which is preliminary data.</text>
</comment>